<sequence>MWSHVKVLTATSLLPILSYSFLPSASCGITYSLLVILNLVSFQMPNILGYLGSGAQIYLRLPLGAPAHVVGRGHPRLAEAAEFVIWMGMLMIYMLLEGWMGLSVDMTENPGEMVSRQQGLSKGRLCLAIEVSFAGEVLIRAGDGNGRDEKAKTVVADWLWRFTTRRVYWWRWLAKEKVDEEYYGGYYTEMAVSGDYFHRLWSRSVHKWVRILEGVLVVLQVVAQYRMLVEM</sequence>
<name>A0AAE0IQT9_9PEZI</name>
<dbReference type="AlphaFoldDB" id="A0AAE0IQT9"/>
<feature type="transmembrane region" description="Helical" evidence="1">
    <location>
        <begin position="47"/>
        <end position="65"/>
    </location>
</feature>
<proteinExistence type="predicted"/>
<evidence type="ECO:0000256" key="1">
    <source>
        <dbReference type="SAM" id="Phobius"/>
    </source>
</evidence>
<evidence type="ECO:0000313" key="3">
    <source>
        <dbReference type="Proteomes" id="UP001283341"/>
    </source>
</evidence>
<feature type="transmembrane region" description="Helical" evidence="1">
    <location>
        <begin position="20"/>
        <end position="40"/>
    </location>
</feature>
<evidence type="ECO:0000313" key="2">
    <source>
        <dbReference type="EMBL" id="KAK3329380.1"/>
    </source>
</evidence>
<keyword evidence="1" id="KW-1133">Transmembrane helix</keyword>
<gene>
    <name evidence="2" type="ORF">B0H66DRAFT_634569</name>
</gene>
<keyword evidence="1" id="KW-0812">Transmembrane</keyword>
<feature type="transmembrane region" description="Helical" evidence="1">
    <location>
        <begin position="77"/>
        <end position="96"/>
    </location>
</feature>
<dbReference type="EMBL" id="JAUEDM010000001">
    <property type="protein sequence ID" value="KAK3329380.1"/>
    <property type="molecule type" value="Genomic_DNA"/>
</dbReference>
<reference evidence="2" key="1">
    <citation type="journal article" date="2023" name="Mol. Phylogenet. Evol.">
        <title>Genome-scale phylogeny and comparative genomics of the fungal order Sordariales.</title>
        <authorList>
            <person name="Hensen N."/>
            <person name="Bonometti L."/>
            <person name="Westerberg I."/>
            <person name="Brannstrom I.O."/>
            <person name="Guillou S."/>
            <person name="Cros-Aarteil S."/>
            <person name="Calhoun S."/>
            <person name="Haridas S."/>
            <person name="Kuo A."/>
            <person name="Mondo S."/>
            <person name="Pangilinan J."/>
            <person name="Riley R."/>
            <person name="LaButti K."/>
            <person name="Andreopoulos B."/>
            <person name="Lipzen A."/>
            <person name="Chen C."/>
            <person name="Yan M."/>
            <person name="Daum C."/>
            <person name="Ng V."/>
            <person name="Clum A."/>
            <person name="Steindorff A."/>
            <person name="Ohm R.A."/>
            <person name="Martin F."/>
            <person name="Silar P."/>
            <person name="Natvig D.O."/>
            <person name="Lalanne C."/>
            <person name="Gautier V."/>
            <person name="Ament-Velasquez S.L."/>
            <person name="Kruys A."/>
            <person name="Hutchinson M.I."/>
            <person name="Powell A.J."/>
            <person name="Barry K."/>
            <person name="Miller A.N."/>
            <person name="Grigoriev I.V."/>
            <person name="Debuchy R."/>
            <person name="Gladieux P."/>
            <person name="Hiltunen Thoren M."/>
            <person name="Johannesson H."/>
        </authorList>
    </citation>
    <scope>NUCLEOTIDE SEQUENCE</scope>
    <source>
        <strain evidence="2">CBS 118394</strain>
    </source>
</reference>
<reference evidence="2" key="2">
    <citation type="submission" date="2023-06" db="EMBL/GenBank/DDBJ databases">
        <authorList>
            <consortium name="Lawrence Berkeley National Laboratory"/>
            <person name="Haridas S."/>
            <person name="Hensen N."/>
            <person name="Bonometti L."/>
            <person name="Westerberg I."/>
            <person name="Brannstrom I.O."/>
            <person name="Guillou S."/>
            <person name="Cros-Aarteil S."/>
            <person name="Calhoun S."/>
            <person name="Kuo A."/>
            <person name="Mondo S."/>
            <person name="Pangilinan J."/>
            <person name="Riley R."/>
            <person name="Labutti K."/>
            <person name="Andreopoulos B."/>
            <person name="Lipzen A."/>
            <person name="Chen C."/>
            <person name="Yanf M."/>
            <person name="Daum C."/>
            <person name="Ng V."/>
            <person name="Clum A."/>
            <person name="Steindorff A."/>
            <person name="Ohm R."/>
            <person name="Martin F."/>
            <person name="Silar P."/>
            <person name="Natvig D."/>
            <person name="Lalanne C."/>
            <person name="Gautier V."/>
            <person name="Ament-Velasquez S.L."/>
            <person name="Kruys A."/>
            <person name="Hutchinson M.I."/>
            <person name="Powell A.J."/>
            <person name="Barry K."/>
            <person name="Miller A.N."/>
            <person name="Grigoriev I.V."/>
            <person name="Debuchy R."/>
            <person name="Gladieux P."/>
            <person name="Thoren M.H."/>
            <person name="Johannesson H."/>
        </authorList>
    </citation>
    <scope>NUCLEOTIDE SEQUENCE</scope>
    <source>
        <strain evidence="2">CBS 118394</strain>
    </source>
</reference>
<keyword evidence="3" id="KW-1185">Reference proteome</keyword>
<comment type="caution">
    <text evidence="2">The sequence shown here is derived from an EMBL/GenBank/DDBJ whole genome shotgun (WGS) entry which is preliminary data.</text>
</comment>
<keyword evidence="1" id="KW-0472">Membrane</keyword>
<protein>
    <submittedName>
        <fullName evidence="2">Uncharacterized protein</fullName>
    </submittedName>
</protein>
<dbReference type="Proteomes" id="UP001283341">
    <property type="component" value="Unassembled WGS sequence"/>
</dbReference>
<organism evidence="2 3">
    <name type="scientific">Apodospora peruviana</name>
    <dbReference type="NCBI Taxonomy" id="516989"/>
    <lineage>
        <taxon>Eukaryota</taxon>
        <taxon>Fungi</taxon>
        <taxon>Dikarya</taxon>
        <taxon>Ascomycota</taxon>
        <taxon>Pezizomycotina</taxon>
        <taxon>Sordariomycetes</taxon>
        <taxon>Sordariomycetidae</taxon>
        <taxon>Sordariales</taxon>
        <taxon>Lasiosphaeriaceae</taxon>
        <taxon>Apodospora</taxon>
    </lineage>
</organism>
<accession>A0AAE0IQT9</accession>